<accession>A0A0A1FLY4</accession>
<reference evidence="2" key="1">
    <citation type="journal article" date="2014" name="Soil Biol. Biochem.">
        <title>Structure and function of bacterial communities in ageing soils: Insights from the Mendocino ecological staircase.</title>
        <authorList>
            <person name="Uroz S."/>
            <person name="Tech J.J."/>
            <person name="Sawaya N.A."/>
            <person name="Frey-Klett P."/>
            <person name="Leveau J.H.J."/>
        </authorList>
    </citation>
    <scope>NUCLEOTIDE SEQUENCE [LARGE SCALE GENOMIC DNA]</scope>
    <source>
        <strain evidence="2">Cal35</strain>
    </source>
</reference>
<dbReference type="PANTHER" id="PTHR35868:SF4">
    <property type="entry name" value="DUF2804 DOMAIN-CONTAINING PROTEIN"/>
    <property type="match status" value="1"/>
</dbReference>
<dbReference type="AlphaFoldDB" id="A0A0A1FLY4"/>
<dbReference type="EMBL" id="CP009962">
    <property type="protein sequence ID" value="AIY43967.1"/>
    <property type="molecule type" value="Genomic_DNA"/>
</dbReference>
<organism evidence="1 2">
    <name type="scientific">Collimonas arenae</name>
    <dbReference type="NCBI Taxonomy" id="279058"/>
    <lineage>
        <taxon>Bacteria</taxon>
        <taxon>Pseudomonadati</taxon>
        <taxon>Pseudomonadota</taxon>
        <taxon>Betaproteobacteria</taxon>
        <taxon>Burkholderiales</taxon>
        <taxon>Oxalobacteraceae</taxon>
        <taxon>Collimonas</taxon>
    </lineage>
</organism>
<dbReference type="STRING" id="279058.LT85_4809"/>
<dbReference type="RefSeq" id="WP_038494011.1">
    <property type="nucleotide sequence ID" value="NZ_CP009962.1"/>
</dbReference>
<dbReference type="Pfam" id="PF10974">
    <property type="entry name" value="DUF2804"/>
    <property type="match status" value="1"/>
</dbReference>
<sequence>MTSSPAIPQNLPAAPANVVDEAGQPRMGRYAGQTGAIDWTALAAPYARSGLWRRFHHKRWQYVALSTPQLLCGIAIVDVGWTNTAFAYVFDRIQGKQIAGFSQDGIPGLSAQVSNQPGGASRFSCGGNRIVYQPPAGAPGNKGKYQLSLHSRQFSIEAEFDDNDAAPQLLAVGPIVNGSVHATQKSPGMPLSGEVLVDGQRFDLQDGVASFDYSNGLLARNTEWRWASAHGLDIGFNLQAGYFGKQENVLWLDGQLHALGHVRFEYDLAAPLAPWHIYTDDGLLDLQFMPEGARRENKNLLIAATRYIQPVGSFSGWVKPARDATPRPVEHLVGVTEEHFSRW</sequence>
<name>A0A0A1FLY4_9BURK</name>
<evidence type="ECO:0000313" key="2">
    <source>
        <dbReference type="Proteomes" id="UP000030302"/>
    </source>
</evidence>
<keyword evidence="2" id="KW-1185">Reference proteome</keyword>
<dbReference type="Proteomes" id="UP000030302">
    <property type="component" value="Chromosome"/>
</dbReference>
<dbReference type="KEGG" id="care:LT85_4809"/>
<protein>
    <recommendedName>
        <fullName evidence="3">DUF2804 domain-containing protein</fullName>
    </recommendedName>
</protein>
<proteinExistence type="predicted"/>
<dbReference type="InterPro" id="IPR021243">
    <property type="entry name" value="DUF2804"/>
</dbReference>
<dbReference type="HOGENOM" id="CLU_068418_1_0_4"/>
<evidence type="ECO:0008006" key="3">
    <source>
        <dbReference type="Google" id="ProtNLM"/>
    </source>
</evidence>
<gene>
    <name evidence="1" type="ORF">LT85_4809</name>
</gene>
<dbReference type="PANTHER" id="PTHR35868">
    <property type="entry name" value="DUF2804 DOMAIN-CONTAINING PROTEIN-RELATED"/>
    <property type="match status" value="1"/>
</dbReference>
<evidence type="ECO:0000313" key="1">
    <source>
        <dbReference type="EMBL" id="AIY43967.1"/>
    </source>
</evidence>
<dbReference type="OrthoDB" id="5413160at2"/>